<keyword evidence="4 6" id="KW-1133">Transmembrane helix</keyword>
<protein>
    <submittedName>
        <fullName evidence="7">Predicted PurR-regulated permease PerM</fullName>
    </submittedName>
</protein>
<keyword evidence="3 6" id="KW-0812">Transmembrane</keyword>
<comment type="similarity">
    <text evidence="2">Belongs to the autoinducer-2 exporter (AI-2E) (TC 2.A.86) family.</text>
</comment>
<sequence length="358" mass="38808">MMHMILSEQASRILLLMMTVVVVAAGLYFAQPVLAPAVLGVVLGIVVSPLADKLTKYRVPRVVTAAGLLLLTIAAISFLLVSLEPLIWRLAVRIPVIMEEVRGWMNEMAGIFRGIETISSEIEKTVGEGEGGGESALPTVMDAIWMAPNFGAQALIFAGTFFFFVFTRHDLYRNAGSLQPTLARADRAVARYFAAVMLVNAGLGFATATALGIEGLNGSILWGLAATILNFVFYLGPALMVGGLFIAGLIQFDGAMSFVPPLTFLLFNLIESQFVTPTVVGQRLNINPLVVFLAIVFGLWIWGPLGAIVALPVLVWLEVLLTPEDQIPVRRSFRQRLRRPVVMSATTMPPPSETKLPD</sequence>
<feature type="transmembrane region" description="Helical" evidence="6">
    <location>
        <begin position="290"/>
        <end position="321"/>
    </location>
</feature>
<organism evidence="7 8">
    <name type="scientific">Poseidonocella pacifica</name>
    <dbReference type="NCBI Taxonomy" id="871651"/>
    <lineage>
        <taxon>Bacteria</taxon>
        <taxon>Pseudomonadati</taxon>
        <taxon>Pseudomonadota</taxon>
        <taxon>Alphaproteobacteria</taxon>
        <taxon>Rhodobacterales</taxon>
        <taxon>Roseobacteraceae</taxon>
        <taxon>Poseidonocella</taxon>
    </lineage>
</organism>
<dbReference type="GO" id="GO:0016020">
    <property type="term" value="C:membrane"/>
    <property type="evidence" value="ECO:0007669"/>
    <property type="project" value="UniProtKB-SubCell"/>
</dbReference>
<evidence type="ECO:0000256" key="2">
    <source>
        <dbReference type="ARBA" id="ARBA00009773"/>
    </source>
</evidence>
<evidence type="ECO:0000256" key="4">
    <source>
        <dbReference type="ARBA" id="ARBA00022989"/>
    </source>
</evidence>
<dbReference type="PANTHER" id="PTHR21716">
    <property type="entry name" value="TRANSMEMBRANE PROTEIN"/>
    <property type="match status" value="1"/>
</dbReference>
<feature type="transmembrane region" description="Helical" evidence="6">
    <location>
        <begin position="150"/>
        <end position="167"/>
    </location>
</feature>
<dbReference type="Pfam" id="PF01594">
    <property type="entry name" value="AI-2E_transport"/>
    <property type="match status" value="1"/>
</dbReference>
<dbReference type="RefSeq" id="WP_092066256.1">
    <property type="nucleotide sequence ID" value="NZ_FOJU01000005.1"/>
</dbReference>
<dbReference type="EMBL" id="FOJU01000005">
    <property type="protein sequence ID" value="SFB11296.1"/>
    <property type="molecule type" value="Genomic_DNA"/>
</dbReference>
<evidence type="ECO:0000256" key="6">
    <source>
        <dbReference type="SAM" id="Phobius"/>
    </source>
</evidence>
<evidence type="ECO:0000256" key="1">
    <source>
        <dbReference type="ARBA" id="ARBA00004141"/>
    </source>
</evidence>
<evidence type="ECO:0000256" key="3">
    <source>
        <dbReference type="ARBA" id="ARBA00022692"/>
    </source>
</evidence>
<dbReference type="GO" id="GO:0055085">
    <property type="term" value="P:transmembrane transport"/>
    <property type="evidence" value="ECO:0007669"/>
    <property type="project" value="TreeGrafter"/>
</dbReference>
<dbReference type="PANTHER" id="PTHR21716:SF16">
    <property type="entry name" value="BLL1467 PROTEIN"/>
    <property type="match status" value="1"/>
</dbReference>
<keyword evidence="8" id="KW-1185">Reference proteome</keyword>
<keyword evidence="5 6" id="KW-0472">Membrane</keyword>
<feature type="transmembrane region" description="Helical" evidence="6">
    <location>
        <begin position="63"/>
        <end position="83"/>
    </location>
</feature>
<dbReference type="Proteomes" id="UP000198796">
    <property type="component" value="Unassembled WGS sequence"/>
</dbReference>
<feature type="transmembrane region" description="Helical" evidence="6">
    <location>
        <begin position="35"/>
        <end position="51"/>
    </location>
</feature>
<dbReference type="STRING" id="871651.SAMN05421688_2958"/>
<comment type="subcellular location">
    <subcellularLocation>
        <location evidence="1">Membrane</location>
        <topology evidence="1">Multi-pass membrane protein</topology>
    </subcellularLocation>
</comment>
<proteinExistence type="inferred from homology"/>
<name>A0A1I0YEW4_9RHOB</name>
<feature type="transmembrane region" description="Helical" evidence="6">
    <location>
        <begin position="188"/>
        <end position="213"/>
    </location>
</feature>
<evidence type="ECO:0000313" key="8">
    <source>
        <dbReference type="Proteomes" id="UP000198796"/>
    </source>
</evidence>
<dbReference type="InterPro" id="IPR002549">
    <property type="entry name" value="AI-2E-like"/>
</dbReference>
<reference evidence="7 8" key="1">
    <citation type="submission" date="2016-10" db="EMBL/GenBank/DDBJ databases">
        <authorList>
            <person name="de Groot N.N."/>
        </authorList>
    </citation>
    <scope>NUCLEOTIDE SEQUENCE [LARGE SCALE GENOMIC DNA]</scope>
    <source>
        <strain evidence="7 8">DSM 29316</strain>
    </source>
</reference>
<evidence type="ECO:0000256" key="5">
    <source>
        <dbReference type="ARBA" id="ARBA00023136"/>
    </source>
</evidence>
<evidence type="ECO:0000313" key="7">
    <source>
        <dbReference type="EMBL" id="SFB11296.1"/>
    </source>
</evidence>
<dbReference type="OrthoDB" id="9799225at2"/>
<gene>
    <name evidence="7" type="ORF">SAMN05421688_2958</name>
</gene>
<dbReference type="AlphaFoldDB" id="A0A1I0YEW4"/>
<accession>A0A1I0YEW4</accession>
<feature type="transmembrane region" description="Helical" evidence="6">
    <location>
        <begin position="12"/>
        <end position="29"/>
    </location>
</feature>